<organism evidence="2 3">
    <name type="scientific">Streptomyces tubbatahanensis</name>
    <dbReference type="NCBI Taxonomy" id="2923272"/>
    <lineage>
        <taxon>Bacteria</taxon>
        <taxon>Bacillati</taxon>
        <taxon>Actinomycetota</taxon>
        <taxon>Actinomycetes</taxon>
        <taxon>Kitasatosporales</taxon>
        <taxon>Streptomycetaceae</taxon>
        <taxon>Streptomyces</taxon>
    </lineage>
</organism>
<keyword evidence="3" id="KW-1185">Reference proteome</keyword>
<sequence length="89" mass="9494">MRKAIKAGISAVAVGTALLAGAGSAQAAGQSAGVDAAQTAPRAQFDGWEYENWYFSFNNCSVAGGNMQGIKAFRCEEKAEHLWHLYVLR</sequence>
<evidence type="ECO:0008006" key="4">
    <source>
        <dbReference type="Google" id="ProtNLM"/>
    </source>
</evidence>
<evidence type="ECO:0000256" key="1">
    <source>
        <dbReference type="SAM" id="SignalP"/>
    </source>
</evidence>
<dbReference type="Proteomes" id="UP001202244">
    <property type="component" value="Chromosome"/>
</dbReference>
<keyword evidence="1" id="KW-0732">Signal</keyword>
<name>A0ABY3XZF4_9ACTN</name>
<gene>
    <name evidence="2" type="ORF">MMF93_27960</name>
</gene>
<accession>A0ABY3XZF4</accession>
<dbReference type="RefSeq" id="WP_242755794.1">
    <property type="nucleotide sequence ID" value="NZ_CP093846.1"/>
</dbReference>
<evidence type="ECO:0000313" key="3">
    <source>
        <dbReference type="Proteomes" id="UP001202244"/>
    </source>
</evidence>
<proteinExistence type="predicted"/>
<dbReference type="EMBL" id="CP093846">
    <property type="protein sequence ID" value="UNS99859.1"/>
    <property type="molecule type" value="Genomic_DNA"/>
</dbReference>
<evidence type="ECO:0000313" key="2">
    <source>
        <dbReference type="EMBL" id="UNS99859.1"/>
    </source>
</evidence>
<reference evidence="2 3" key="1">
    <citation type="journal article" date="2023" name="Microbiol. Spectr.">
        <title>Synergy between Genome Mining, Metabolomics, and Bioinformatics Uncovers Antibacterial Chlorinated Carbazole Alkaloids and Their Biosynthetic Gene Cluster from Streptomyces tubbatahanensis sp. nov., a Novel Actinomycete Isolated from Sulu Sea, Philippines.</title>
        <authorList>
            <person name="Tenebro C.P."/>
            <person name="Trono D.J.V.L."/>
            <person name="Balida L.A.P."/>
            <person name="Bayog L.K.A."/>
            <person name="Bruna J.R."/>
            <person name="Sabido E.M."/>
            <person name="Caspe D.P.C."/>
            <person name="de Los Santos E.L.C."/>
            <person name="Saludes J.P."/>
            <person name="Dalisay D.S."/>
        </authorList>
    </citation>
    <scope>NUCLEOTIDE SEQUENCE [LARGE SCALE GENOMIC DNA]</scope>
    <source>
        <strain evidence="2 3">DSD3025</strain>
    </source>
</reference>
<protein>
    <recommendedName>
        <fullName evidence="4">Secreted protein</fullName>
    </recommendedName>
</protein>
<feature type="signal peptide" evidence="1">
    <location>
        <begin position="1"/>
        <end position="27"/>
    </location>
</feature>
<feature type="chain" id="PRO_5045582359" description="Secreted protein" evidence="1">
    <location>
        <begin position="28"/>
        <end position="89"/>
    </location>
</feature>